<dbReference type="NCBIfam" id="NF003544">
    <property type="entry name" value="PRK05201.1"/>
    <property type="match status" value="1"/>
</dbReference>
<comment type="similarity">
    <text evidence="1 6">Belongs to the ClpX chaperone family. HslU subfamily.</text>
</comment>
<dbReference type="InterPro" id="IPR011704">
    <property type="entry name" value="ATPase_dyneun-rel_AAA"/>
</dbReference>
<dbReference type="PANTHER" id="PTHR48102:SF3">
    <property type="entry name" value="ATP-DEPENDENT PROTEASE ATPASE SUBUNIT HSLU"/>
    <property type="match status" value="1"/>
</dbReference>
<dbReference type="SUPFAM" id="SSF52540">
    <property type="entry name" value="P-loop containing nucleoside triphosphate hydrolases"/>
    <property type="match status" value="1"/>
</dbReference>
<keyword evidence="9" id="KW-0378">Hydrolase</keyword>
<dbReference type="Gene3D" id="1.10.8.60">
    <property type="match status" value="1"/>
</dbReference>
<evidence type="ECO:0000259" key="7">
    <source>
        <dbReference type="SMART" id="SM00382"/>
    </source>
</evidence>
<evidence type="ECO:0000313" key="9">
    <source>
        <dbReference type="EMBL" id="TLD42292.1"/>
    </source>
</evidence>
<comment type="subcellular location">
    <subcellularLocation>
        <location evidence="6">Cytoplasm</location>
    </subcellularLocation>
</comment>
<evidence type="ECO:0000256" key="1">
    <source>
        <dbReference type="ARBA" id="ARBA00009771"/>
    </source>
</evidence>
<dbReference type="AlphaFoldDB" id="A0A533QC95"/>
<accession>A0A533QC95</accession>
<dbReference type="InterPro" id="IPR050052">
    <property type="entry name" value="ATP-dep_Clp_protease_ClpX"/>
</dbReference>
<evidence type="ECO:0000256" key="5">
    <source>
        <dbReference type="ARBA" id="ARBA00023186"/>
    </source>
</evidence>
<feature type="binding site" evidence="6">
    <location>
        <position position="322"/>
    </location>
    <ligand>
        <name>ATP</name>
        <dbReference type="ChEBI" id="CHEBI:30616"/>
    </ligand>
</feature>
<evidence type="ECO:0000313" key="10">
    <source>
        <dbReference type="Proteomes" id="UP000319783"/>
    </source>
</evidence>
<evidence type="ECO:0000256" key="6">
    <source>
        <dbReference type="HAMAP-Rule" id="MF_00249"/>
    </source>
</evidence>
<organism evidence="9 10">
    <name type="scientific">Candidatus Jettenia ecosi</name>
    <dbReference type="NCBI Taxonomy" id="2494326"/>
    <lineage>
        <taxon>Bacteria</taxon>
        <taxon>Pseudomonadati</taxon>
        <taxon>Planctomycetota</taxon>
        <taxon>Candidatus Brocadiia</taxon>
        <taxon>Candidatus Brocadiales</taxon>
        <taxon>Candidatus Brocadiaceae</taxon>
        <taxon>Candidatus Jettenia</taxon>
    </lineage>
</organism>
<evidence type="ECO:0000256" key="4">
    <source>
        <dbReference type="ARBA" id="ARBA00022840"/>
    </source>
</evidence>
<comment type="caution">
    <text evidence="9">The sequence shown here is derived from an EMBL/GenBank/DDBJ whole genome shotgun (WGS) entry which is preliminary data.</text>
</comment>
<reference evidence="9 10" key="1">
    <citation type="submission" date="2019-04" db="EMBL/GenBank/DDBJ databases">
        <title>Genome of a novel bacterium Candidatus Jettenia ecosi reconstructed from metagenome of an anammox bioreactor.</title>
        <authorList>
            <person name="Mardanov A.V."/>
            <person name="Beletsky A.V."/>
            <person name="Ravin N.V."/>
            <person name="Botchkova E.A."/>
            <person name="Litti Y.V."/>
            <person name="Nozhevnikova A.N."/>
        </authorList>
    </citation>
    <scope>NUCLEOTIDE SEQUENCE [LARGE SCALE GENOMIC DNA]</scope>
    <source>
        <strain evidence="9">J2</strain>
    </source>
</reference>
<dbReference type="InterPro" id="IPR003959">
    <property type="entry name" value="ATPase_AAA_core"/>
</dbReference>
<dbReference type="GO" id="GO:0036402">
    <property type="term" value="F:proteasome-activating activity"/>
    <property type="evidence" value="ECO:0007669"/>
    <property type="project" value="UniProtKB-UniRule"/>
</dbReference>
<dbReference type="InterPro" id="IPR004491">
    <property type="entry name" value="HslU"/>
</dbReference>
<dbReference type="InterPro" id="IPR027417">
    <property type="entry name" value="P-loop_NTPase"/>
</dbReference>
<keyword evidence="4 6" id="KW-0067">ATP-binding</keyword>
<dbReference type="CDD" id="cd19498">
    <property type="entry name" value="RecA-like_HslU"/>
    <property type="match status" value="1"/>
</dbReference>
<dbReference type="InterPro" id="IPR019489">
    <property type="entry name" value="Clp_ATPase_C"/>
</dbReference>
<dbReference type="GO" id="GO:0005524">
    <property type="term" value="F:ATP binding"/>
    <property type="evidence" value="ECO:0007669"/>
    <property type="project" value="UniProtKB-UniRule"/>
</dbReference>
<dbReference type="GO" id="GO:0008233">
    <property type="term" value="F:peptidase activity"/>
    <property type="evidence" value="ECO:0007669"/>
    <property type="project" value="UniProtKB-KW"/>
</dbReference>
<dbReference type="GO" id="GO:0043335">
    <property type="term" value="P:protein unfolding"/>
    <property type="evidence" value="ECO:0007669"/>
    <property type="project" value="UniProtKB-UniRule"/>
</dbReference>
<proteinExistence type="inferred from homology"/>
<feature type="domain" description="Clp ATPase C-terminal" evidence="8">
    <location>
        <begin position="336"/>
        <end position="432"/>
    </location>
</feature>
<dbReference type="GO" id="GO:0016887">
    <property type="term" value="F:ATP hydrolysis activity"/>
    <property type="evidence" value="ECO:0007669"/>
    <property type="project" value="InterPro"/>
</dbReference>
<dbReference type="Pfam" id="PF07728">
    <property type="entry name" value="AAA_5"/>
    <property type="match status" value="1"/>
</dbReference>
<dbReference type="HAMAP" id="MF_00249">
    <property type="entry name" value="HslU"/>
    <property type="match status" value="1"/>
</dbReference>
<dbReference type="InterPro" id="IPR003593">
    <property type="entry name" value="AAA+_ATPase"/>
</dbReference>
<dbReference type="Gene3D" id="3.40.50.300">
    <property type="entry name" value="P-loop containing nucleotide triphosphate hydrolases"/>
    <property type="match status" value="2"/>
</dbReference>
<dbReference type="PANTHER" id="PTHR48102">
    <property type="entry name" value="ATP-DEPENDENT CLP PROTEASE ATP-BINDING SUBUNIT CLPX-LIKE, MITOCHONDRIAL-RELATED"/>
    <property type="match status" value="1"/>
</dbReference>
<keyword evidence="9" id="KW-0645">Protease</keyword>
<feature type="binding site" evidence="6">
    <location>
        <position position="394"/>
    </location>
    <ligand>
        <name>ATP</name>
        <dbReference type="ChEBI" id="CHEBI:30616"/>
    </ligand>
</feature>
<dbReference type="Pfam" id="PF07724">
    <property type="entry name" value="AAA_2"/>
    <property type="match status" value="1"/>
</dbReference>
<dbReference type="EMBL" id="SULG01000023">
    <property type="protein sequence ID" value="TLD42292.1"/>
    <property type="molecule type" value="Genomic_DNA"/>
</dbReference>
<dbReference type="NCBIfam" id="TIGR00390">
    <property type="entry name" value="hslU"/>
    <property type="match status" value="1"/>
</dbReference>
<evidence type="ECO:0000259" key="8">
    <source>
        <dbReference type="SMART" id="SM01086"/>
    </source>
</evidence>
<evidence type="ECO:0000256" key="3">
    <source>
        <dbReference type="ARBA" id="ARBA00022741"/>
    </source>
</evidence>
<comment type="function">
    <text evidence="6">ATPase subunit of a proteasome-like degradation complex; this subunit has chaperone activity. The binding of ATP and its subsequent hydrolysis by HslU are essential for unfolding of protein substrates subsequently hydrolyzed by HslV. HslU recognizes the N-terminal part of its protein substrates and unfolds these before they are guided to HslV for hydrolysis.</text>
</comment>
<dbReference type="SMART" id="SM01086">
    <property type="entry name" value="ClpB_D2-small"/>
    <property type="match status" value="1"/>
</dbReference>
<dbReference type="GO" id="GO:0009376">
    <property type="term" value="C:HslUV protease complex"/>
    <property type="evidence" value="ECO:0007669"/>
    <property type="project" value="UniProtKB-UniRule"/>
</dbReference>
<dbReference type="SMART" id="SM00382">
    <property type="entry name" value="AAA"/>
    <property type="match status" value="1"/>
</dbReference>
<dbReference type="FunFam" id="3.40.50.300:FF:000220">
    <property type="entry name" value="ATP-dependent protease ATPase subunit HslU"/>
    <property type="match status" value="1"/>
</dbReference>
<name>A0A533QC95_9BACT</name>
<feature type="binding site" evidence="6">
    <location>
        <position position="257"/>
    </location>
    <ligand>
        <name>ATP</name>
        <dbReference type="ChEBI" id="CHEBI:30616"/>
    </ligand>
</feature>
<evidence type="ECO:0000256" key="2">
    <source>
        <dbReference type="ARBA" id="ARBA00022490"/>
    </source>
</evidence>
<keyword evidence="2 6" id="KW-0963">Cytoplasm</keyword>
<feature type="binding site" evidence="6">
    <location>
        <position position="18"/>
    </location>
    <ligand>
        <name>ATP</name>
        <dbReference type="ChEBI" id="CHEBI:30616"/>
    </ligand>
</feature>
<protein>
    <recommendedName>
        <fullName evidence="6">ATP-dependent protease ATPase subunit HslU</fullName>
    </recommendedName>
    <alternativeName>
        <fullName evidence="6">Unfoldase HslU</fullName>
    </alternativeName>
</protein>
<keyword evidence="3 6" id="KW-0547">Nucleotide-binding</keyword>
<gene>
    <name evidence="6" type="primary">hslU</name>
    <name evidence="9" type="ORF">JETT_1407</name>
</gene>
<keyword evidence="5 6" id="KW-0143">Chaperone</keyword>
<comment type="subunit">
    <text evidence="6">A double ring-shaped homohexamer of HslV is capped on each side by a ring-shaped HslU homohexamer. The assembly of the HslU/HslV complex is dependent on binding of ATP.</text>
</comment>
<sequence length="444" mass="50544">MDKLTPRKIVEALDKYIIGQKNAKRAVAIAIRNRWRRHQLADELREEVLPKNIIMIGPTGVGKTEIARRMAALVKAPFLKVEASKYTEVGYHGRDVESMIRDITEIGVNMVKTEMIQGVQEKAERMAEERLLDLLLPPLPKNTEQPATEAEEQRLSTREKFRKKLQDGELSNRTVELTIHEKPYVLQGFVAGVEEIGMDFQNMLEKMVPPRAQMRKVSVPEARRILIQEEAEKLIDKEKVMQEAIRRTELFGIIFIDEIDKIAGRESTHGPDVSRQGVQRDLLPIVDGTTVNTRYGIVKTDRILFVAAGAFHVSKPSDLIPELQGRFPIRVELEDLGKEEFLRILTEPKNALIKQYKALLETEGIKVRFENDAVEAIADIAVQVNRRTQNIGARRLHTVMEKLVEDASFDAPDMNGAEIIIDAKYVENKLQAIAKDEDLSRYIL</sequence>
<feature type="domain" description="AAA+ ATPase" evidence="7">
    <location>
        <begin position="49"/>
        <end position="333"/>
    </location>
</feature>
<dbReference type="Proteomes" id="UP000319783">
    <property type="component" value="Unassembled WGS sequence"/>
</dbReference>
<feature type="binding site" evidence="6">
    <location>
        <begin position="60"/>
        <end position="65"/>
    </location>
    <ligand>
        <name>ATP</name>
        <dbReference type="ChEBI" id="CHEBI:30616"/>
    </ligand>
</feature>